<dbReference type="RefSeq" id="WP_284369466.1">
    <property type="nucleotide sequence ID" value="NZ_BSNJ01000001.1"/>
</dbReference>
<protein>
    <recommendedName>
        <fullName evidence="4">Alpha-amylase</fullName>
    </recommendedName>
</protein>
<keyword evidence="1" id="KW-0732">Signal</keyword>
<organism evidence="2 3">
    <name type="scientific">Algimonas porphyrae</name>
    <dbReference type="NCBI Taxonomy" id="1128113"/>
    <lineage>
        <taxon>Bacteria</taxon>
        <taxon>Pseudomonadati</taxon>
        <taxon>Pseudomonadota</taxon>
        <taxon>Alphaproteobacteria</taxon>
        <taxon>Maricaulales</taxon>
        <taxon>Robiginitomaculaceae</taxon>
        <taxon>Algimonas</taxon>
    </lineage>
</organism>
<dbReference type="Proteomes" id="UP001161390">
    <property type="component" value="Unassembled WGS sequence"/>
</dbReference>
<dbReference type="EMBL" id="BSNJ01000001">
    <property type="protein sequence ID" value="GLQ19641.1"/>
    <property type="molecule type" value="Genomic_DNA"/>
</dbReference>
<reference evidence="2" key="2">
    <citation type="submission" date="2023-01" db="EMBL/GenBank/DDBJ databases">
        <title>Draft genome sequence of Algimonas porphyrae strain NBRC 108216.</title>
        <authorList>
            <person name="Sun Q."/>
            <person name="Mori K."/>
        </authorList>
    </citation>
    <scope>NUCLEOTIDE SEQUENCE</scope>
    <source>
        <strain evidence="2">NBRC 108216</strain>
    </source>
</reference>
<proteinExistence type="predicted"/>
<feature type="signal peptide" evidence="1">
    <location>
        <begin position="1"/>
        <end position="22"/>
    </location>
</feature>
<feature type="chain" id="PRO_5047401166" description="Alpha-amylase" evidence="1">
    <location>
        <begin position="23"/>
        <end position="362"/>
    </location>
</feature>
<evidence type="ECO:0000313" key="3">
    <source>
        <dbReference type="Proteomes" id="UP001161390"/>
    </source>
</evidence>
<keyword evidence="3" id="KW-1185">Reference proteome</keyword>
<comment type="caution">
    <text evidence="2">The sequence shown here is derived from an EMBL/GenBank/DDBJ whole genome shotgun (WGS) entry which is preliminary data.</text>
</comment>
<accession>A0ABQ5UZ45</accession>
<gene>
    <name evidence="2" type="ORF">GCM10007854_05960</name>
</gene>
<reference evidence="2" key="1">
    <citation type="journal article" date="2014" name="Int. J. Syst. Evol. Microbiol.">
        <title>Complete genome of a new Firmicutes species belonging to the dominant human colonic microbiota ('Ruminococcus bicirculans') reveals two chromosomes and a selective capacity to utilize plant glucans.</title>
        <authorList>
            <consortium name="NISC Comparative Sequencing Program"/>
            <person name="Wegmann U."/>
            <person name="Louis P."/>
            <person name="Goesmann A."/>
            <person name="Henrissat B."/>
            <person name="Duncan S.H."/>
            <person name="Flint H.J."/>
        </authorList>
    </citation>
    <scope>NUCLEOTIDE SEQUENCE</scope>
    <source>
        <strain evidence="2">NBRC 108216</strain>
    </source>
</reference>
<evidence type="ECO:0008006" key="4">
    <source>
        <dbReference type="Google" id="ProtNLM"/>
    </source>
</evidence>
<sequence>MKHATLCGAAMLATALTTPAVAHEDGSDGPHASGHAPIGVMADHRHKQGEWMLSYRFMTMDMSGNRDGTNPINAQTIATSVPNRFFGNPMQPPTLRVVPTQMTMDMHMVGGMYGLSDRVTLMAMTHYLSNDMDHLTFMGGMGTMIRGGFTTQSEGFGDSSVAAIIGLDDGTRPERQINLNVGLSIPTGSNEETDQILTPMGGTPSPRLPYPMQLGTGTWDLKSAVTAFDRRGRIGFGAQAATRLPLGNNEEGYKRGSRIEGTAWLSYEPDYWVSFSTRLKAVTQGDISGMDPAIMAPVQTADPDNFGGDTVALLFGVNLAGQTGALKGHRLAIEYGVPLHRDLNGPQLETDSALTLGWQTAF</sequence>
<evidence type="ECO:0000256" key="1">
    <source>
        <dbReference type="SAM" id="SignalP"/>
    </source>
</evidence>
<evidence type="ECO:0000313" key="2">
    <source>
        <dbReference type="EMBL" id="GLQ19641.1"/>
    </source>
</evidence>
<name>A0ABQ5UZ45_9PROT</name>